<feature type="binding site" evidence="11">
    <location>
        <position position="152"/>
    </location>
    <ligand>
        <name>Zn(2+)</name>
        <dbReference type="ChEBI" id="CHEBI:29105"/>
    </ligand>
</feature>
<keyword evidence="4 11" id="KW-0237">DNA synthesis</keyword>
<feature type="active site" description="Proton acceptor" evidence="11 12">
    <location>
        <position position="93"/>
    </location>
</feature>
<comment type="subcellular location">
    <subcellularLocation>
        <location evidence="11">Cytoplasm</location>
    </subcellularLocation>
</comment>
<dbReference type="Proteomes" id="UP000703893">
    <property type="component" value="Unassembled WGS sequence"/>
</dbReference>
<evidence type="ECO:0000256" key="10">
    <source>
        <dbReference type="ARBA" id="ARBA00022840"/>
    </source>
</evidence>
<evidence type="ECO:0000256" key="7">
    <source>
        <dbReference type="ARBA" id="ARBA00022741"/>
    </source>
</evidence>
<dbReference type="GO" id="GO:0071897">
    <property type="term" value="P:DNA biosynthetic process"/>
    <property type="evidence" value="ECO:0007669"/>
    <property type="project" value="UniProtKB-KW"/>
</dbReference>
<dbReference type="GO" id="GO:0046104">
    <property type="term" value="P:thymidine metabolic process"/>
    <property type="evidence" value="ECO:0007669"/>
    <property type="project" value="TreeGrafter"/>
</dbReference>
<dbReference type="PANTHER" id="PTHR11441">
    <property type="entry name" value="THYMIDINE KINASE"/>
    <property type="match status" value="1"/>
</dbReference>
<dbReference type="PROSITE" id="PS00603">
    <property type="entry name" value="TK_CELLULAR_TYPE"/>
    <property type="match status" value="1"/>
</dbReference>
<comment type="catalytic activity">
    <reaction evidence="11 14">
        <text>thymidine + ATP = dTMP + ADP + H(+)</text>
        <dbReference type="Rhea" id="RHEA:19129"/>
        <dbReference type="ChEBI" id="CHEBI:15378"/>
        <dbReference type="ChEBI" id="CHEBI:17748"/>
        <dbReference type="ChEBI" id="CHEBI:30616"/>
        <dbReference type="ChEBI" id="CHEBI:63528"/>
        <dbReference type="ChEBI" id="CHEBI:456216"/>
        <dbReference type="EC" id="2.7.1.21"/>
    </reaction>
</comment>
<evidence type="ECO:0000256" key="3">
    <source>
        <dbReference type="ARBA" id="ARBA00022490"/>
    </source>
</evidence>
<keyword evidence="6 11" id="KW-0479">Metal-binding</keyword>
<dbReference type="Pfam" id="PF00265">
    <property type="entry name" value="TK"/>
    <property type="match status" value="1"/>
</dbReference>
<evidence type="ECO:0000256" key="4">
    <source>
        <dbReference type="ARBA" id="ARBA00022634"/>
    </source>
</evidence>
<evidence type="ECO:0000313" key="16">
    <source>
        <dbReference type="EMBL" id="MBM3274630.1"/>
    </source>
</evidence>
<feature type="binding site" evidence="11">
    <location>
        <position position="149"/>
    </location>
    <ligand>
        <name>Zn(2+)</name>
        <dbReference type="ChEBI" id="CHEBI:29105"/>
    </ligand>
</feature>
<comment type="similarity">
    <text evidence="1 11 15">Belongs to the thymidine kinase family.</text>
</comment>
<dbReference type="FunFam" id="3.30.60.20:FF:000026">
    <property type="entry name" value="Thymidine kinase"/>
    <property type="match status" value="1"/>
</dbReference>
<feature type="binding site" evidence="11">
    <location>
        <position position="190"/>
    </location>
    <ligand>
        <name>Zn(2+)</name>
        <dbReference type="ChEBI" id="CHEBI:29105"/>
    </ligand>
</feature>
<keyword evidence="5 11" id="KW-0808">Transferase</keyword>
<dbReference type="SUPFAM" id="SSF52540">
    <property type="entry name" value="P-loop containing nucleoside triphosphate hydrolases"/>
    <property type="match status" value="1"/>
</dbReference>
<evidence type="ECO:0000256" key="6">
    <source>
        <dbReference type="ARBA" id="ARBA00022723"/>
    </source>
</evidence>
<dbReference type="PANTHER" id="PTHR11441:SF0">
    <property type="entry name" value="THYMIDINE KINASE, CYTOSOLIC"/>
    <property type="match status" value="1"/>
</dbReference>
<dbReference type="InterPro" id="IPR020633">
    <property type="entry name" value="Thymidine_kinase_CS"/>
</dbReference>
<dbReference type="GO" id="GO:0005829">
    <property type="term" value="C:cytosol"/>
    <property type="evidence" value="ECO:0007669"/>
    <property type="project" value="TreeGrafter"/>
</dbReference>
<dbReference type="GO" id="GO:0008270">
    <property type="term" value="F:zinc ion binding"/>
    <property type="evidence" value="ECO:0007669"/>
    <property type="project" value="UniProtKB-UniRule"/>
</dbReference>
<protein>
    <recommendedName>
        <fullName evidence="2 11">Thymidine kinase</fullName>
        <ecNumber evidence="2 11">2.7.1.21</ecNumber>
    </recommendedName>
</protein>
<sequence>MRGFYAQPFQSGWIEVVCGSMYCGKSEELIRRVRRAEIAHQQVQAFKPIIDTRYYKEDISSHTGLRYRAVRAEGALEICQMVGPDTQVVAIDEVQFFDVGILDAVAQLADSGRRVICAGLDMDFRGRPFAIMPRLLAMAELVEKLTAICMVCGGPATRSQRLIDGRPAKWDDPIVLIGASDSYEPRCRLHHEVPMPPDRQLTLPIAPLEAAAIGSPILTETRALGAPV</sequence>
<keyword evidence="10 11" id="KW-0067">ATP-binding</keyword>
<comment type="caution">
    <text evidence="16">The sequence shown here is derived from an EMBL/GenBank/DDBJ whole genome shotgun (WGS) entry which is preliminary data.</text>
</comment>
<keyword evidence="7 11" id="KW-0547">Nucleotide-binding</keyword>
<organism evidence="16 17">
    <name type="scientific">Candidatus Tanganyikabacteria bacterium</name>
    <dbReference type="NCBI Taxonomy" id="2961651"/>
    <lineage>
        <taxon>Bacteria</taxon>
        <taxon>Bacillati</taxon>
        <taxon>Candidatus Sericytochromatia</taxon>
        <taxon>Candidatus Tanganyikabacteria</taxon>
    </lineage>
</organism>
<evidence type="ECO:0000256" key="12">
    <source>
        <dbReference type="PIRSR" id="PIRSR035805-1"/>
    </source>
</evidence>
<accession>A0A937X5B8</accession>
<evidence type="ECO:0000256" key="9">
    <source>
        <dbReference type="ARBA" id="ARBA00022833"/>
    </source>
</evidence>
<feature type="binding site" evidence="11">
    <location>
        <begin position="92"/>
        <end position="95"/>
    </location>
    <ligand>
        <name>ATP</name>
        <dbReference type="ChEBI" id="CHEBI:30616"/>
    </ligand>
</feature>
<dbReference type="SUPFAM" id="SSF57716">
    <property type="entry name" value="Glucocorticoid receptor-like (DNA-binding domain)"/>
    <property type="match status" value="1"/>
</dbReference>
<dbReference type="GO" id="GO:0005524">
    <property type="term" value="F:ATP binding"/>
    <property type="evidence" value="ECO:0007669"/>
    <property type="project" value="UniProtKB-UniRule"/>
</dbReference>
<comment type="subunit">
    <text evidence="11">Homotetramer.</text>
</comment>
<evidence type="ECO:0000256" key="13">
    <source>
        <dbReference type="PIRSR" id="PIRSR035805-2"/>
    </source>
</evidence>
<evidence type="ECO:0000256" key="8">
    <source>
        <dbReference type="ARBA" id="ARBA00022777"/>
    </source>
</evidence>
<dbReference type="AlphaFoldDB" id="A0A937X5B8"/>
<reference evidence="16 17" key="1">
    <citation type="submission" date="2019-03" db="EMBL/GenBank/DDBJ databases">
        <title>Lake Tanganyika Metagenome-Assembled Genomes (MAGs).</title>
        <authorList>
            <person name="Tran P."/>
        </authorList>
    </citation>
    <scope>NUCLEOTIDE SEQUENCE [LARGE SCALE GENOMIC DNA]</scope>
    <source>
        <strain evidence="16">K_DeepCast_65m_m2_236</strain>
    </source>
</reference>
<dbReference type="EMBL" id="VGJX01000276">
    <property type="protein sequence ID" value="MBM3274630.1"/>
    <property type="molecule type" value="Genomic_DNA"/>
</dbReference>
<evidence type="ECO:0000256" key="5">
    <source>
        <dbReference type="ARBA" id="ARBA00022679"/>
    </source>
</evidence>
<dbReference type="EC" id="2.7.1.21" evidence="2 11"/>
<evidence type="ECO:0000313" key="17">
    <source>
        <dbReference type="Proteomes" id="UP000703893"/>
    </source>
</evidence>
<dbReference type="Gene3D" id="3.40.50.300">
    <property type="entry name" value="P-loop containing nucleotide triphosphate hydrolases"/>
    <property type="match status" value="1"/>
</dbReference>
<keyword evidence="3 11" id="KW-0963">Cytoplasm</keyword>
<evidence type="ECO:0000256" key="1">
    <source>
        <dbReference type="ARBA" id="ARBA00007587"/>
    </source>
</evidence>
<evidence type="ECO:0000256" key="15">
    <source>
        <dbReference type="RuleBase" id="RU004165"/>
    </source>
</evidence>
<feature type="binding site" evidence="11">
    <location>
        <position position="187"/>
    </location>
    <ligand>
        <name>Zn(2+)</name>
        <dbReference type="ChEBI" id="CHEBI:29105"/>
    </ligand>
</feature>
<dbReference type="Gene3D" id="3.30.60.20">
    <property type="match status" value="1"/>
</dbReference>
<feature type="binding site" evidence="13">
    <location>
        <begin position="175"/>
        <end position="178"/>
    </location>
    <ligand>
        <name>substrate</name>
    </ligand>
</feature>
<keyword evidence="9 11" id="KW-0862">Zinc</keyword>
<dbReference type="InterPro" id="IPR001267">
    <property type="entry name" value="Thymidine_kinase"/>
</dbReference>
<name>A0A937X5B8_9BACT</name>
<proteinExistence type="inferred from homology"/>
<feature type="binding site" evidence="13">
    <location>
        <position position="183"/>
    </location>
    <ligand>
        <name>substrate</name>
    </ligand>
</feature>
<gene>
    <name evidence="11" type="primary">tdk</name>
    <name evidence="16" type="ORF">FJZ00_05735</name>
</gene>
<dbReference type="HAMAP" id="MF_00124">
    <property type="entry name" value="Thymidine_kinase"/>
    <property type="match status" value="1"/>
</dbReference>
<feature type="binding site" evidence="11">
    <location>
        <begin position="19"/>
        <end position="26"/>
    </location>
    <ligand>
        <name>ATP</name>
        <dbReference type="ChEBI" id="CHEBI:30616"/>
    </ligand>
</feature>
<dbReference type="GO" id="GO:0004797">
    <property type="term" value="F:thymidine kinase activity"/>
    <property type="evidence" value="ECO:0007669"/>
    <property type="project" value="UniProtKB-UniRule"/>
</dbReference>
<dbReference type="NCBIfam" id="NF003296">
    <property type="entry name" value="PRK04296.1-1"/>
    <property type="match status" value="1"/>
</dbReference>
<evidence type="ECO:0000256" key="11">
    <source>
        <dbReference type="HAMAP-Rule" id="MF_00124"/>
    </source>
</evidence>
<dbReference type="PIRSF" id="PIRSF035805">
    <property type="entry name" value="TK_cell"/>
    <property type="match status" value="1"/>
</dbReference>
<dbReference type="InterPro" id="IPR027417">
    <property type="entry name" value="P-loop_NTPase"/>
</dbReference>
<evidence type="ECO:0000256" key="2">
    <source>
        <dbReference type="ARBA" id="ARBA00012118"/>
    </source>
</evidence>
<keyword evidence="8 11" id="KW-0418">Kinase</keyword>
<evidence type="ECO:0000256" key="14">
    <source>
        <dbReference type="RuleBase" id="RU000544"/>
    </source>
</evidence>